<evidence type="ECO:0000313" key="2">
    <source>
        <dbReference type="Proteomes" id="UP001164761"/>
    </source>
</evidence>
<keyword evidence="1" id="KW-0614">Plasmid</keyword>
<name>A0ABY6ZPH3_9BACL</name>
<protein>
    <submittedName>
        <fullName evidence="1">SEC-C metal-binding domain-containing protein</fullName>
    </submittedName>
</protein>
<evidence type="ECO:0000313" key="1">
    <source>
        <dbReference type="EMBL" id="WAH44794.1"/>
    </source>
</evidence>
<dbReference type="InterPro" id="IPR004027">
    <property type="entry name" value="SEC_C_motif"/>
</dbReference>
<dbReference type="Pfam" id="PF02810">
    <property type="entry name" value="SEC-C"/>
    <property type="match status" value="1"/>
</dbReference>
<dbReference type="Gene3D" id="3.10.450.50">
    <property type="match status" value="1"/>
</dbReference>
<organism evidence="1 2">
    <name type="scientific">Alicyclobacillus fastidiosus</name>
    <dbReference type="NCBI Taxonomy" id="392011"/>
    <lineage>
        <taxon>Bacteria</taxon>
        <taxon>Bacillati</taxon>
        <taxon>Bacillota</taxon>
        <taxon>Bacilli</taxon>
        <taxon>Bacillales</taxon>
        <taxon>Alicyclobacillaceae</taxon>
        <taxon>Alicyclobacillus</taxon>
    </lineage>
</organism>
<keyword evidence="2" id="KW-1185">Reference proteome</keyword>
<gene>
    <name evidence="1" type="ORF">NZD89_28470</name>
</gene>
<reference evidence="1" key="1">
    <citation type="submission" date="2022-08" db="EMBL/GenBank/DDBJ databases">
        <title>Alicyclobacillus fastidiosus DSM 17978, complete genome.</title>
        <authorList>
            <person name="Wang Q."/>
            <person name="Cai R."/>
            <person name="Wang Z."/>
        </authorList>
    </citation>
    <scope>NUCLEOTIDE SEQUENCE</scope>
    <source>
        <strain evidence="1">DSM 17978</strain>
        <plasmid evidence="1">unnamed1</plasmid>
    </source>
</reference>
<dbReference type="Proteomes" id="UP001164761">
    <property type="component" value="Plasmid unnamed1"/>
</dbReference>
<dbReference type="SUPFAM" id="SSF103642">
    <property type="entry name" value="Sec-C motif"/>
    <property type="match status" value="1"/>
</dbReference>
<dbReference type="EMBL" id="CP104068">
    <property type="protein sequence ID" value="WAH44794.1"/>
    <property type="molecule type" value="Genomic_DNA"/>
</dbReference>
<geneLocation type="plasmid" evidence="1 2">
    <name>unnamed1</name>
</geneLocation>
<sequence>MTKTMSVGRNDPCPCGSGKKYKKCCYLKPKFHEWELNTQELLSDVPYGDVIGKTLMTSLYTLDRETWWEGACHSTTGILYVLLREQGIPNVKRVLSEVKHPLEIDGRTIYFDHSWITINGGVYDLAIYKSLDHRLSWAPTINGFDIQTKQPTDLEYGVTSPIPADPGAVFVGSMSFVEYMDGFLGHPDGLWGYVQIIGEKLGIDLSDVRSKYVETAPTR</sequence>
<accession>A0ABY6ZPH3</accession>
<proteinExistence type="predicted"/>